<keyword evidence="2" id="KW-0645">Protease</keyword>
<evidence type="ECO:0000313" key="7">
    <source>
        <dbReference type="Proteomes" id="UP000282977"/>
    </source>
</evidence>
<keyword evidence="7" id="KW-1185">Reference proteome</keyword>
<keyword evidence="4" id="KW-0788">Thiol protease</keyword>
<dbReference type="Gene3D" id="3.90.1720.10">
    <property type="entry name" value="endopeptidase domain like (from Nostoc punctiforme)"/>
    <property type="match status" value="1"/>
</dbReference>
<evidence type="ECO:0000256" key="4">
    <source>
        <dbReference type="ARBA" id="ARBA00022807"/>
    </source>
</evidence>
<dbReference type="Pfam" id="PF18348">
    <property type="entry name" value="SH3_16"/>
    <property type="match status" value="1"/>
</dbReference>
<comment type="similarity">
    <text evidence="1">Belongs to the peptidase C40 family.</text>
</comment>
<dbReference type="Proteomes" id="UP000282977">
    <property type="component" value="Unassembled WGS sequence"/>
</dbReference>
<protein>
    <submittedName>
        <fullName evidence="6">NlpC/P60 family protein</fullName>
    </submittedName>
</protein>
<organism evidence="6 7">
    <name type="scientific">Sphingobium algorifonticola</name>
    <dbReference type="NCBI Taxonomy" id="2008318"/>
    <lineage>
        <taxon>Bacteria</taxon>
        <taxon>Pseudomonadati</taxon>
        <taxon>Pseudomonadota</taxon>
        <taxon>Alphaproteobacteria</taxon>
        <taxon>Sphingomonadales</taxon>
        <taxon>Sphingomonadaceae</taxon>
        <taxon>Sphingobium</taxon>
    </lineage>
</organism>
<dbReference type="EMBL" id="RZUL01000005">
    <property type="protein sequence ID" value="RVT39890.1"/>
    <property type="molecule type" value="Genomic_DNA"/>
</dbReference>
<dbReference type="InterPro" id="IPR041382">
    <property type="entry name" value="SH3_16"/>
</dbReference>
<dbReference type="PROSITE" id="PS51935">
    <property type="entry name" value="NLPC_P60"/>
    <property type="match status" value="1"/>
</dbReference>
<evidence type="ECO:0000256" key="2">
    <source>
        <dbReference type="ARBA" id="ARBA00022670"/>
    </source>
</evidence>
<accession>A0A437J514</accession>
<dbReference type="AlphaFoldDB" id="A0A437J514"/>
<dbReference type="PANTHER" id="PTHR47359:SF3">
    <property type="entry name" value="NLP_P60 DOMAIN-CONTAINING PROTEIN-RELATED"/>
    <property type="match status" value="1"/>
</dbReference>
<dbReference type="Pfam" id="PF00877">
    <property type="entry name" value="NLPC_P60"/>
    <property type="match status" value="1"/>
</dbReference>
<reference evidence="6 7" key="1">
    <citation type="submission" date="2019-01" db="EMBL/GenBank/DDBJ databases">
        <authorList>
            <person name="Chen W.-M."/>
        </authorList>
    </citation>
    <scope>NUCLEOTIDE SEQUENCE [LARGE SCALE GENOMIC DNA]</scope>
    <source>
        <strain evidence="6 7">TLA-22</strain>
    </source>
</reference>
<dbReference type="GO" id="GO:0008234">
    <property type="term" value="F:cysteine-type peptidase activity"/>
    <property type="evidence" value="ECO:0007669"/>
    <property type="project" value="UniProtKB-KW"/>
</dbReference>
<evidence type="ECO:0000256" key="3">
    <source>
        <dbReference type="ARBA" id="ARBA00022801"/>
    </source>
</evidence>
<dbReference type="OrthoDB" id="9813368at2"/>
<dbReference type="GO" id="GO:0006508">
    <property type="term" value="P:proteolysis"/>
    <property type="evidence" value="ECO:0007669"/>
    <property type="project" value="UniProtKB-KW"/>
</dbReference>
<keyword evidence="3" id="KW-0378">Hydrolase</keyword>
<dbReference type="InterPro" id="IPR038765">
    <property type="entry name" value="Papain-like_cys_pep_sf"/>
</dbReference>
<evidence type="ECO:0000259" key="5">
    <source>
        <dbReference type="PROSITE" id="PS51935"/>
    </source>
</evidence>
<sequence length="316" mass="34586">MLSSQERSAMTEAKTDIRKTDIQDAQPDPIRFRLHGRSVTLDKRIHAVRGDLADLALAGVLFSAHYARAVEMSCVMPGAGVRATTAPGAETVTQLLRGEIFHVLDVTAEWAWGFCHHDGYVGYVQRDVLDLREEATHRITAHMAPVFAEANIKARIVDCWPRGSLFPATVEGDFLACPEGFVHIRHACDAQQMQTDWVSTAASYIGQPYVWGGRGHLGVDCSGLVQVALGQAGRKVPRDTDLQRESIGVQLPEDAPLQRGDLLFFPGHVGIMVDSDSLLHANAHWMGTVVEPLADVIARLAPLHAQPVLARRRITA</sequence>
<name>A0A437J514_9SPHN</name>
<dbReference type="SUPFAM" id="SSF54001">
    <property type="entry name" value="Cysteine proteinases"/>
    <property type="match status" value="1"/>
</dbReference>
<evidence type="ECO:0000313" key="6">
    <source>
        <dbReference type="EMBL" id="RVT39890.1"/>
    </source>
</evidence>
<dbReference type="InterPro" id="IPR051794">
    <property type="entry name" value="PG_Endopeptidase_C40"/>
</dbReference>
<dbReference type="InterPro" id="IPR000064">
    <property type="entry name" value="NLP_P60_dom"/>
</dbReference>
<feature type="domain" description="NlpC/P60" evidence="5">
    <location>
        <begin position="191"/>
        <end position="315"/>
    </location>
</feature>
<dbReference type="PANTHER" id="PTHR47359">
    <property type="entry name" value="PEPTIDOGLYCAN DL-ENDOPEPTIDASE CWLO"/>
    <property type="match status" value="1"/>
</dbReference>
<proteinExistence type="inferred from homology"/>
<evidence type="ECO:0000256" key="1">
    <source>
        <dbReference type="ARBA" id="ARBA00007074"/>
    </source>
</evidence>
<gene>
    <name evidence="6" type="ORF">ENE74_14235</name>
</gene>
<comment type="caution">
    <text evidence="6">The sequence shown here is derived from an EMBL/GenBank/DDBJ whole genome shotgun (WGS) entry which is preliminary data.</text>
</comment>